<gene>
    <name evidence="2" type="ORF">CWI36_0219p0020</name>
</gene>
<sequence length="129" mass="15126">MKRPDIFIFNKRENRITLIEVRIISSDSLQMVETEKLRKYGILENDLGLIYSTQEDDETILLIDEEDLSQDQMPKNAEKERQWEPTHYIKETTAIQDSVKHDKKNNGSLISYGRTLEEPTININENSNL</sequence>
<comment type="caution">
    <text evidence="2">The sequence shown here is derived from an EMBL/GenBank/DDBJ whole genome shotgun (WGS) entry which is preliminary data.</text>
</comment>
<dbReference type="EMBL" id="PITI01000219">
    <property type="protein sequence ID" value="TBU07839.1"/>
    <property type="molecule type" value="Genomic_DNA"/>
</dbReference>
<organism evidence="2 3">
    <name type="scientific">Hamiltosporidium magnivora</name>
    <dbReference type="NCBI Taxonomy" id="148818"/>
    <lineage>
        <taxon>Eukaryota</taxon>
        <taxon>Fungi</taxon>
        <taxon>Fungi incertae sedis</taxon>
        <taxon>Microsporidia</taxon>
        <taxon>Dubosqiidae</taxon>
        <taxon>Hamiltosporidium</taxon>
    </lineage>
</organism>
<feature type="compositionally biased region" description="Basic and acidic residues" evidence="1">
    <location>
        <begin position="76"/>
        <end position="88"/>
    </location>
</feature>
<dbReference type="AlphaFoldDB" id="A0A4Q9LI55"/>
<proteinExistence type="predicted"/>
<protein>
    <submittedName>
        <fullName evidence="2">Uncharacterized protein</fullName>
    </submittedName>
</protein>
<evidence type="ECO:0000313" key="3">
    <source>
        <dbReference type="Proteomes" id="UP000291404"/>
    </source>
</evidence>
<evidence type="ECO:0000313" key="2">
    <source>
        <dbReference type="EMBL" id="TBU07839.1"/>
    </source>
</evidence>
<name>A0A4Q9LI55_9MICR</name>
<dbReference type="Proteomes" id="UP000291404">
    <property type="component" value="Unassembled WGS sequence"/>
</dbReference>
<keyword evidence="3" id="KW-1185">Reference proteome</keyword>
<dbReference type="VEuPathDB" id="MicrosporidiaDB:CWI36_0219p0020"/>
<feature type="region of interest" description="Disordered" evidence="1">
    <location>
        <begin position="65"/>
        <end position="88"/>
    </location>
</feature>
<accession>A0A4Q9LI55</accession>
<evidence type="ECO:0000256" key="1">
    <source>
        <dbReference type="SAM" id="MobiDB-lite"/>
    </source>
</evidence>
<reference evidence="2 3" key="1">
    <citation type="submission" date="2017-12" db="EMBL/GenBank/DDBJ databases">
        <authorList>
            <person name="Pombert J.-F."/>
            <person name="Haag K.L."/>
            <person name="Ebert D."/>
        </authorList>
    </citation>
    <scope>NUCLEOTIDE SEQUENCE [LARGE SCALE GENOMIC DNA]</scope>
    <source>
        <strain evidence="2">BE-OM-2</strain>
    </source>
</reference>